<dbReference type="PANTHER" id="PTHR33121:SF71">
    <property type="entry name" value="OXYGEN SENSOR PROTEIN DOSP"/>
    <property type="match status" value="1"/>
</dbReference>
<dbReference type="InterPro" id="IPR029787">
    <property type="entry name" value="Nucleotide_cyclase"/>
</dbReference>
<comment type="caution">
    <text evidence="4">The sequence shown here is derived from an EMBL/GenBank/DDBJ whole genome shotgun (WGS) entry which is preliminary data.</text>
</comment>
<name>A0ABP9HNW7_9ACTN</name>
<dbReference type="EMBL" id="BAABIL010000204">
    <property type="protein sequence ID" value="GAA4975307.1"/>
    <property type="molecule type" value="Genomic_DNA"/>
</dbReference>
<evidence type="ECO:0000313" key="4">
    <source>
        <dbReference type="EMBL" id="GAA4975307.1"/>
    </source>
</evidence>
<accession>A0ABP9HNW7</accession>
<feature type="transmembrane region" description="Helical" evidence="1">
    <location>
        <begin position="60"/>
        <end position="79"/>
    </location>
</feature>
<dbReference type="InterPro" id="IPR050706">
    <property type="entry name" value="Cyclic-di-GMP_PDE-like"/>
</dbReference>
<evidence type="ECO:0000313" key="5">
    <source>
        <dbReference type="Proteomes" id="UP001501195"/>
    </source>
</evidence>
<sequence length="780" mass="82933">MISNRATLAVFYGTGGLLLLLVAHSTAWRHVNTALLDGLAGITLSTAVLLSCLRQLRPALMHVLLITGSAVIALAVRAADGGIPSGAVSMFTVWVVVYGSLFLPRRQAALHAVVALGSTAIALRLVEATESALLHTALLVAVVGTMGLVAGALTRRTRVLSTTDPLTGLLNEVGLSHVVAGGLIAVDECTPGLLLLIDIDHFGELNQALGRDGGDAVLQHLARAYERELAEGGSIARLGGDDFVVWLPSAAALRPELSRDLDGTSREVERLITAITARANGTFDIDDIAVEVDVTVGAVLVAEGRSASLKTLLQRADTALRAARQADLPVRLWHPALEARTAESLKLQAELRCAITDGQLRVHYQPLVDAHSRQMRGVEALVRWQHPRLGLLTPAAFIPEAERSSTIVALTEWVLHEAVDQAASWARAGRPLRVSVNLSARLLAHEGLAAYVETQLRRSGLPPELLMLEVTESAVTAQPRRAAAALAELRSRGICTALDDFGTGYTSLAMLQDFPFDELKVDRRFVANALNSAGDEAIVRAVAELAHRMGFEVVGEGVEDEATSRLLAGLGYDLLQGYHFSRPVPAVDVLALDCAPTPQVARTLTPAQEQARATSADQHATLIDNDDPILRELTAVAARVIDVPVAMVTLIGKTEQHMLAPVGTDSFSMAREDTFCHHVVNESDLIQVPDTTADVRFKGIPIVKSGPHIRFYAGAPITDAAGHVLGTVCVLDQRPRTLSAVEADVLRGLARAAAARLASRVDAASIQPLPDLVDAPSLAN</sequence>
<dbReference type="CDD" id="cd01949">
    <property type="entry name" value="GGDEF"/>
    <property type="match status" value="1"/>
</dbReference>
<dbReference type="InterPro" id="IPR035919">
    <property type="entry name" value="EAL_sf"/>
</dbReference>
<feature type="domain" description="EAL" evidence="2">
    <location>
        <begin position="344"/>
        <end position="597"/>
    </location>
</feature>
<evidence type="ECO:0000259" key="2">
    <source>
        <dbReference type="PROSITE" id="PS50883"/>
    </source>
</evidence>
<dbReference type="Gene3D" id="3.30.450.40">
    <property type="match status" value="1"/>
</dbReference>
<organism evidence="4 5">
    <name type="scientific">Kineococcus glutinatus</name>
    <dbReference type="NCBI Taxonomy" id="1070872"/>
    <lineage>
        <taxon>Bacteria</taxon>
        <taxon>Bacillati</taxon>
        <taxon>Actinomycetota</taxon>
        <taxon>Actinomycetes</taxon>
        <taxon>Kineosporiales</taxon>
        <taxon>Kineosporiaceae</taxon>
        <taxon>Kineococcus</taxon>
    </lineage>
</organism>
<dbReference type="InterPro" id="IPR003018">
    <property type="entry name" value="GAF"/>
</dbReference>
<keyword evidence="5" id="KW-1185">Reference proteome</keyword>
<dbReference type="PROSITE" id="PS50883">
    <property type="entry name" value="EAL"/>
    <property type="match status" value="1"/>
</dbReference>
<keyword evidence="1" id="KW-0472">Membrane</keyword>
<feature type="transmembrane region" description="Helical" evidence="1">
    <location>
        <begin position="35"/>
        <end position="53"/>
    </location>
</feature>
<keyword evidence="1" id="KW-1133">Transmembrane helix</keyword>
<proteinExistence type="predicted"/>
<dbReference type="SUPFAM" id="SSF141868">
    <property type="entry name" value="EAL domain-like"/>
    <property type="match status" value="1"/>
</dbReference>
<dbReference type="Pfam" id="PF00563">
    <property type="entry name" value="EAL"/>
    <property type="match status" value="1"/>
</dbReference>
<evidence type="ECO:0000256" key="1">
    <source>
        <dbReference type="SAM" id="Phobius"/>
    </source>
</evidence>
<feature type="transmembrane region" description="Helical" evidence="1">
    <location>
        <begin position="85"/>
        <end position="103"/>
    </location>
</feature>
<protein>
    <recommendedName>
        <fullName evidence="6">Diguanylate cyclase (GGDEF)-like protein</fullName>
    </recommendedName>
</protein>
<dbReference type="Gene3D" id="3.30.70.270">
    <property type="match status" value="1"/>
</dbReference>
<dbReference type="Proteomes" id="UP001501195">
    <property type="component" value="Unassembled WGS sequence"/>
</dbReference>
<keyword evidence="1" id="KW-0812">Transmembrane</keyword>
<feature type="transmembrane region" description="Helical" evidence="1">
    <location>
        <begin position="132"/>
        <end position="153"/>
    </location>
</feature>
<dbReference type="SMART" id="SM00065">
    <property type="entry name" value="GAF"/>
    <property type="match status" value="1"/>
</dbReference>
<gene>
    <name evidence="4" type="ORF">GCM10023225_15520</name>
</gene>
<dbReference type="NCBIfam" id="TIGR00254">
    <property type="entry name" value="GGDEF"/>
    <property type="match status" value="1"/>
</dbReference>
<feature type="domain" description="GGDEF" evidence="3">
    <location>
        <begin position="190"/>
        <end position="335"/>
    </location>
</feature>
<dbReference type="SMART" id="SM00267">
    <property type="entry name" value="GGDEF"/>
    <property type="match status" value="1"/>
</dbReference>
<dbReference type="InterPro" id="IPR029016">
    <property type="entry name" value="GAF-like_dom_sf"/>
</dbReference>
<dbReference type="InterPro" id="IPR043128">
    <property type="entry name" value="Rev_trsase/Diguanyl_cyclase"/>
</dbReference>
<dbReference type="PROSITE" id="PS50887">
    <property type="entry name" value="GGDEF"/>
    <property type="match status" value="1"/>
</dbReference>
<dbReference type="Pfam" id="PF01590">
    <property type="entry name" value="GAF"/>
    <property type="match status" value="1"/>
</dbReference>
<dbReference type="SMART" id="SM00052">
    <property type="entry name" value="EAL"/>
    <property type="match status" value="1"/>
</dbReference>
<dbReference type="InterPro" id="IPR001633">
    <property type="entry name" value="EAL_dom"/>
</dbReference>
<reference evidence="5" key="1">
    <citation type="journal article" date="2019" name="Int. J. Syst. Evol. Microbiol.">
        <title>The Global Catalogue of Microorganisms (GCM) 10K type strain sequencing project: providing services to taxonomists for standard genome sequencing and annotation.</title>
        <authorList>
            <consortium name="The Broad Institute Genomics Platform"/>
            <consortium name="The Broad Institute Genome Sequencing Center for Infectious Disease"/>
            <person name="Wu L."/>
            <person name="Ma J."/>
        </authorList>
    </citation>
    <scope>NUCLEOTIDE SEQUENCE [LARGE SCALE GENOMIC DNA]</scope>
    <source>
        <strain evidence="5">JCM 18126</strain>
    </source>
</reference>
<dbReference type="PANTHER" id="PTHR33121">
    <property type="entry name" value="CYCLIC DI-GMP PHOSPHODIESTERASE PDEF"/>
    <property type="match status" value="1"/>
</dbReference>
<evidence type="ECO:0008006" key="6">
    <source>
        <dbReference type="Google" id="ProtNLM"/>
    </source>
</evidence>
<dbReference type="CDD" id="cd01948">
    <property type="entry name" value="EAL"/>
    <property type="match status" value="1"/>
</dbReference>
<evidence type="ECO:0000259" key="3">
    <source>
        <dbReference type="PROSITE" id="PS50887"/>
    </source>
</evidence>
<dbReference type="Pfam" id="PF00990">
    <property type="entry name" value="GGDEF"/>
    <property type="match status" value="1"/>
</dbReference>
<dbReference type="Gene3D" id="3.20.20.450">
    <property type="entry name" value="EAL domain"/>
    <property type="match status" value="1"/>
</dbReference>
<dbReference type="SUPFAM" id="SSF55781">
    <property type="entry name" value="GAF domain-like"/>
    <property type="match status" value="1"/>
</dbReference>
<dbReference type="SUPFAM" id="SSF55073">
    <property type="entry name" value="Nucleotide cyclase"/>
    <property type="match status" value="1"/>
</dbReference>
<dbReference type="InterPro" id="IPR000160">
    <property type="entry name" value="GGDEF_dom"/>
</dbReference>